<protein>
    <submittedName>
        <fullName evidence="2">HmuY family protein</fullName>
    </submittedName>
</protein>
<sequence>MSKRLVLLMMGAAMMPLSSCNGTFNWIYDEPSLAADFGFIEIDEAAGTGTIYIDATSYAKWTYIDFQSATIDTTMLSADGSENGDVLSWDFAVHRYDTKTNEGLVMETSFTSLDAFAESGKLPDGEWVADIWTDSTVTIDMSGMMDGEIVYAPSYYNAELSKWLDVDTSTMPPVYALSGKVYLLKTADGRMAAIRLSNYMNESKVKGYMTIDYIYPLGL</sequence>
<feature type="signal peptide" evidence="1">
    <location>
        <begin position="1"/>
        <end position="19"/>
    </location>
</feature>
<evidence type="ECO:0000256" key="1">
    <source>
        <dbReference type="SAM" id="SignalP"/>
    </source>
</evidence>
<accession>A0A9D9IIQ5</accession>
<organism evidence="2 3">
    <name type="scientific">Candidatus Merdivivens pullicola</name>
    <dbReference type="NCBI Taxonomy" id="2840872"/>
    <lineage>
        <taxon>Bacteria</taxon>
        <taxon>Pseudomonadati</taxon>
        <taxon>Bacteroidota</taxon>
        <taxon>Bacteroidia</taxon>
        <taxon>Bacteroidales</taxon>
        <taxon>Muribaculaceae</taxon>
        <taxon>Muribaculaceae incertae sedis</taxon>
        <taxon>Candidatus Merdivivens</taxon>
    </lineage>
</organism>
<proteinExistence type="predicted"/>
<reference evidence="2" key="2">
    <citation type="journal article" date="2021" name="PeerJ">
        <title>Extensive microbial diversity within the chicken gut microbiome revealed by metagenomics and culture.</title>
        <authorList>
            <person name="Gilroy R."/>
            <person name="Ravi A."/>
            <person name="Getino M."/>
            <person name="Pursley I."/>
            <person name="Horton D.L."/>
            <person name="Alikhan N.F."/>
            <person name="Baker D."/>
            <person name="Gharbi K."/>
            <person name="Hall N."/>
            <person name="Watson M."/>
            <person name="Adriaenssens E.M."/>
            <person name="Foster-Nyarko E."/>
            <person name="Jarju S."/>
            <person name="Secka A."/>
            <person name="Antonio M."/>
            <person name="Oren A."/>
            <person name="Chaudhuri R.R."/>
            <person name="La Ragione R."/>
            <person name="Hildebrand F."/>
            <person name="Pallen M.J."/>
        </authorList>
    </citation>
    <scope>NUCLEOTIDE SEQUENCE</scope>
    <source>
        <strain evidence="2">B1-8020</strain>
    </source>
</reference>
<dbReference type="Pfam" id="PF14064">
    <property type="entry name" value="HmuY"/>
    <property type="match status" value="1"/>
</dbReference>
<comment type="caution">
    <text evidence="2">The sequence shown here is derived from an EMBL/GenBank/DDBJ whole genome shotgun (WGS) entry which is preliminary data.</text>
</comment>
<reference evidence="2" key="1">
    <citation type="submission" date="2020-10" db="EMBL/GenBank/DDBJ databases">
        <authorList>
            <person name="Gilroy R."/>
        </authorList>
    </citation>
    <scope>NUCLEOTIDE SEQUENCE</scope>
    <source>
        <strain evidence="2">B1-8020</strain>
    </source>
</reference>
<dbReference type="Proteomes" id="UP000823604">
    <property type="component" value="Unassembled WGS sequence"/>
</dbReference>
<dbReference type="EMBL" id="JADIMA010000074">
    <property type="protein sequence ID" value="MBO8473453.1"/>
    <property type="molecule type" value="Genomic_DNA"/>
</dbReference>
<evidence type="ECO:0000313" key="2">
    <source>
        <dbReference type="EMBL" id="MBO8473453.1"/>
    </source>
</evidence>
<dbReference type="AlphaFoldDB" id="A0A9D9IIQ5"/>
<name>A0A9D9IIQ5_9BACT</name>
<dbReference type="CDD" id="cd12105">
    <property type="entry name" value="HmuY"/>
    <property type="match status" value="1"/>
</dbReference>
<gene>
    <name evidence="2" type="ORF">IAB81_07500</name>
</gene>
<feature type="chain" id="PRO_5038847408" evidence="1">
    <location>
        <begin position="20"/>
        <end position="219"/>
    </location>
</feature>
<dbReference type="InterPro" id="IPR025921">
    <property type="entry name" value="HmuY"/>
</dbReference>
<evidence type="ECO:0000313" key="3">
    <source>
        <dbReference type="Proteomes" id="UP000823604"/>
    </source>
</evidence>
<keyword evidence="1" id="KW-0732">Signal</keyword>